<reference evidence="3 4" key="1">
    <citation type="submission" date="2017-03" db="EMBL/GenBank/DDBJ databases">
        <authorList>
            <person name="Afonso C.L."/>
            <person name="Miller P.J."/>
            <person name="Scott M.A."/>
            <person name="Spackman E."/>
            <person name="Goraichik I."/>
            <person name="Dimitrov K.M."/>
            <person name="Suarez D.L."/>
            <person name="Swayne D.E."/>
        </authorList>
    </citation>
    <scope>NUCLEOTIDE SEQUENCE [LARGE SCALE GENOMIC DNA]</scope>
    <source>
        <strain evidence="3 4">CECT 7450</strain>
    </source>
</reference>
<keyword evidence="4" id="KW-1185">Reference proteome</keyword>
<evidence type="ECO:0000259" key="2">
    <source>
        <dbReference type="Pfam" id="PF04784"/>
    </source>
</evidence>
<dbReference type="RefSeq" id="WP_085804052.1">
    <property type="nucleotide sequence ID" value="NZ_FWFX01000001.1"/>
</dbReference>
<dbReference type="PANTHER" id="PTHR46361:SF3">
    <property type="entry name" value="ELECTRON CARRIER_ PROTEIN DISULFIDE OXIDOREDUCTASE"/>
    <property type="match status" value="1"/>
</dbReference>
<evidence type="ECO:0000313" key="3">
    <source>
        <dbReference type="EMBL" id="SLN16891.1"/>
    </source>
</evidence>
<evidence type="ECO:0000313" key="4">
    <source>
        <dbReference type="Proteomes" id="UP000193061"/>
    </source>
</evidence>
<dbReference type="InterPro" id="IPR006869">
    <property type="entry name" value="DUF547"/>
</dbReference>
<dbReference type="PANTHER" id="PTHR46361">
    <property type="entry name" value="ELECTRON CARRIER/ PROTEIN DISULFIDE OXIDOREDUCTASE"/>
    <property type="match status" value="1"/>
</dbReference>
<name>A0A1X6YC11_9RHOB</name>
<feature type="domain" description="DUF547" evidence="2">
    <location>
        <begin position="97"/>
        <end position="206"/>
    </location>
</feature>
<dbReference type="Pfam" id="PF04784">
    <property type="entry name" value="DUF547"/>
    <property type="match status" value="1"/>
</dbReference>
<dbReference type="Proteomes" id="UP000193061">
    <property type="component" value="Unassembled WGS sequence"/>
</dbReference>
<dbReference type="EMBL" id="FWFX01000001">
    <property type="protein sequence ID" value="SLN16891.1"/>
    <property type="molecule type" value="Genomic_DNA"/>
</dbReference>
<feature type="chain" id="PRO_5013344417" description="DUF547 domain-containing protein" evidence="1">
    <location>
        <begin position="21"/>
        <end position="272"/>
    </location>
</feature>
<gene>
    <name evidence="3" type="ORF">ROA7450_00488</name>
</gene>
<dbReference type="AlphaFoldDB" id="A0A1X6YC11"/>
<dbReference type="OrthoDB" id="526867at2"/>
<keyword evidence="1" id="KW-0732">Signal</keyword>
<evidence type="ECO:0000256" key="1">
    <source>
        <dbReference type="SAM" id="SignalP"/>
    </source>
</evidence>
<proteinExistence type="predicted"/>
<organism evidence="3 4">
    <name type="scientific">Roseovarius albus</name>
    <dbReference type="NCBI Taxonomy" id="1247867"/>
    <lineage>
        <taxon>Bacteria</taxon>
        <taxon>Pseudomonadati</taxon>
        <taxon>Pseudomonadota</taxon>
        <taxon>Alphaproteobacteria</taxon>
        <taxon>Rhodobacterales</taxon>
        <taxon>Roseobacteraceae</taxon>
        <taxon>Roseovarius</taxon>
    </lineage>
</organism>
<sequence length="272" mass="30657">MLRKFMIALTLLTLPTATLAAWKTSAPEVWDIWEGHNPANAKPVDHSTWDKLLKKYVRQDQNGLNRFAYSKVSAADKAALNTYIGQLSQIEITDRARPVQLAYWINLYNALTVKVILDHYPVKSIRDIDTSGLFSNGPWGSELITIEEADLALDDIEHAILRPIWKDPRIHYAVNCASVGCPNLHNQAFTAKNANKLMDKLARDYINSPRGLAVSNGKITVSKIYKWFTYDFGNSEAAVLNHLAKYADSERKAAITQIGRIHNSAYDWSLNE</sequence>
<protein>
    <recommendedName>
        <fullName evidence="2">DUF547 domain-containing protein</fullName>
    </recommendedName>
</protein>
<accession>A0A1X6YC11</accession>
<feature type="signal peptide" evidence="1">
    <location>
        <begin position="1"/>
        <end position="20"/>
    </location>
</feature>